<dbReference type="Proteomes" id="UP000199221">
    <property type="component" value="Unassembled WGS sequence"/>
</dbReference>
<organism evidence="3 4">
    <name type="scientific">Pseudomonas soli</name>
    <dbReference type="NCBI Taxonomy" id="1306993"/>
    <lineage>
        <taxon>Bacteria</taxon>
        <taxon>Pseudomonadati</taxon>
        <taxon>Pseudomonadota</taxon>
        <taxon>Gammaproteobacteria</taxon>
        <taxon>Pseudomonadales</taxon>
        <taxon>Pseudomonadaceae</taxon>
        <taxon>Pseudomonas</taxon>
    </lineage>
</organism>
<evidence type="ECO:0000259" key="1">
    <source>
        <dbReference type="Pfam" id="PF05118"/>
    </source>
</evidence>
<dbReference type="SUPFAM" id="SSF51197">
    <property type="entry name" value="Clavaminate synthase-like"/>
    <property type="match status" value="1"/>
</dbReference>
<dbReference type="InterPro" id="IPR007803">
    <property type="entry name" value="Asp/Arg/Pro-Hydrxlase"/>
</dbReference>
<evidence type="ECO:0000313" key="4">
    <source>
        <dbReference type="Proteomes" id="UP000199221"/>
    </source>
</evidence>
<gene>
    <name evidence="3" type="ORF">SAMN05216230_1228</name>
    <name evidence="2" type="ORF">V0R55_26075</name>
</gene>
<accession>A0A1H9UGF4</accession>
<dbReference type="AlphaFoldDB" id="A0A1H9UGF4"/>
<dbReference type="InterPro" id="IPR027443">
    <property type="entry name" value="IPNS-like_sf"/>
</dbReference>
<dbReference type="RefSeq" id="WP_038707305.1">
    <property type="nucleotide sequence ID" value="NZ_CATKPM010000004.1"/>
</dbReference>
<evidence type="ECO:0000313" key="2">
    <source>
        <dbReference type="EMBL" id="MEE1883635.1"/>
    </source>
</evidence>
<sequence>MTETALPLCSRLTLPTNLPALQQALTRLDTHAWQAHFNRGYHEGDWSGVALVAAEDAPLPLAPGTGSPSSLAWWQGEPAWQQALAPFQASLRAARLLRLGAGARIHEHRDPDLGRPGGCLRLHIPLLSPPGVEFLVDGLQVPMRPGECWFIDLSRPHRVNNPGPGERIHLVLDCAADPWLLALIDEGLAQTPALQPGRAGQAFERFRQQVSEAPALAAQLQALEDPRAFVAEAVRLGAELGLAFSEAEVLGAMRRGKQAWSDQWRV</sequence>
<dbReference type="KEGG" id="pmos:O165_027140"/>
<dbReference type="Gene3D" id="2.60.120.330">
    <property type="entry name" value="B-lactam Antibiotic, Isopenicillin N Synthase, Chain"/>
    <property type="match status" value="1"/>
</dbReference>
<dbReference type="Proteomes" id="UP001329505">
    <property type="component" value="Unassembled WGS sequence"/>
</dbReference>
<reference evidence="3 4" key="1">
    <citation type="submission" date="2016-10" db="EMBL/GenBank/DDBJ databases">
        <authorList>
            <person name="de Groot N.N."/>
        </authorList>
    </citation>
    <scope>NUCLEOTIDE SEQUENCE [LARGE SCALE GENOMIC DNA]</scope>
    <source>
        <strain evidence="3 4">LMG 27941</strain>
    </source>
</reference>
<keyword evidence="5" id="KW-1185">Reference proteome</keyword>
<proteinExistence type="predicted"/>
<evidence type="ECO:0000313" key="3">
    <source>
        <dbReference type="EMBL" id="SES08515.1"/>
    </source>
</evidence>
<dbReference type="EMBL" id="JAZDQQ010000041">
    <property type="protein sequence ID" value="MEE1883635.1"/>
    <property type="molecule type" value="Genomic_DNA"/>
</dbReference>
<dbReference type="EMBL" id="FOEQ01000022">
    <property type="protein sequence ID" value="SES08515.1"/>
    <property type="molecule type" value="Genomic_DNA"/>
</dbReference>
<name>A0A1H9UGF4_9PSED</name>
<protein>
    <submittedName>
        <fullName evidence="2">Aspartyl/asparaginyl beta-hydroxylase domain-containing protein</fullName>
    </submittedName>
</protein>
<evidence type="ECO:0000313" key="5">
    <source>
        <dbReference type="Proteomes" id="UP001329505"/>
    </source>
</evidence>
<dbReference type="Pfam" id="PF05118">
    <property type="entry name" value="Asp_Arg_Hydrox"/>
    <property type="match status" value="1"/>
</dbReference>
<feature type="domain" description="Aspartyl/asparaginy/proline hydroxylase" evidence="1">
    <location>
        <begin position="88"/>
        <end position="175"/>
    </location>
</feature>
<dbReference type="GeneID" id="93675691"/>
<reference evidence="2 5" key="2">
    <citation type="submission" date="2024-01" db="EMBL/GenBank/DDBJ databases">
        <title>Unpublished Manusciprt.</title>
        <authorList>
            <person name="Duman M."/>
            <person name="Valdes E.G."/>
            <person name="Ajmi N."/>
            <person name="Altun S."/>
            <person name="Saticioglu I.B."/>
        </authorList>
    </citation>
    <scope>NUCLEOTIDE SEQUENCE [LARGE SCALE GENOMIC DNA]</scope>
    <source>
        <strain evidence="2 5">139P</strain>
    </source>
</reference>